<geneLocation type="plasmid" evidence="4">
    <name>palcfbp5473</name>
</geneLocation>
<geneLocation type="plasmid" evidence="3 5">
    <name>unnamed1</name>
</geneLocation>
<keyword evidence="2" id="KW-0614">Plasmid</keyword>
<reference evidence="2 4" key="1">
    <citation type="submission" date="2019-04" db="EMBL/GenBank/DDBJ databases">
        <title>Complete genome sequence of Agrobacterium larrymoorei CFBP5473.</title>
        <authorList>
            <person name="Haryono M."/>
            <person name="Chou L."/>
            <person name="Lin Y.-C."/>
            <person name="Lai E.-M."/>
            <person name="Kuo C.-H."/>
        </authorList>
    </citation>
    <scope>NUCLEOTIDE SEQUENCE [LARGE SCALE GENOMIC DNA]</scope>
    <source>
        <strain evidence="2 4">CFBP5473</strain>
        <plasmid evidence="2">pAlCFBP5473</plasmid>
        <plasmid evidence="4">palcfbp5473</plasmid>
    </source>
</reference>
<accession>A0A4D7E688</accession>
<keyword evidence="5" id="KW-1185">Reference proteome</keyword>
<dbReference type="PANTHER" id="PTHR12110">
    <property type="entry name" value="HYDROXYPYRUVATE ISOMERASE"/>
    <property type="match status" value="1"/>
</dbReference>
<dbReference type="GO" id="GO:0016853">
    <property type="term" value="F:isomerase activity"/>
    <property type="evidence" value="ECO:0007669"/>
    <property type="project" value="UniProtKB-KW"/>
</dbReference>
<dbReference type="AlphaFoldDB" id="A0A4D7E688"/>
<dbReference type="EMBL" id="CP039693">
    <property type="protein sequence ID" value="QCJ00831.1"/>
    <property type="molecule type" value="Genomic_DNA"/>
</dbReference>
<organism evidence="2 4">
    <name type="scientific">Agrobacterium larrymoorei</name>
    <dbReference type="NCBI Taxonomy" id="160699"/>
    <lineage>
        <taxon>Bacteria</taxon>
        <taxon>Pseudomonadati</taxon>
        <taxon>Pseudomonadota</taxon>
        <taxon>Alphaproteobacteria</taxon>
        <taxon>Hyphomicrobiales</taxon>
        <taxon>Rhizobiaceae</taxon>
        <taxon>Rhizobium/Agrobacterium group</taxon>
        <taxon>Agrobacterium</taxon>
    </lineage>
</organism>
<dbReference type="InterPro" id="IPR036237">
    <property type="entry name" value="Xyl_isomerase-like_sf"/>
</dbReference>
<evidence type="ECO:0000313" key="4">
    <source>
        <dbReference type="Proteomes" id="UP000298545"/>
    </source>
</evidence>
<dbReference type="Proteomes" id="UP000298545">
    <property type="component" value="Plasmid pAlCFBP5473"/>
</dbReference>
<evidence type="ECO:0000313" key="2">
    <source>
        <dbReference type="EMBL" id="QCJ00831.1"/>
    </source>
</evidence>
<dbReference type="PANTHER" id="PTHR12110:SF41">
    <property type="entry name" value="INOSOSE DEHYDRATASE"/>
    <property type="match status" value="1"/>
</dbReference>
<dbReference type="Gene3D" id="3.20.20.150">
    <property type="entry name" value="Divalent-metal-dependent TIM barrel enzymes"/>
    <property type="match status" value="1"/>
</dbReference>
<dbReference type="RefSeq" id="WP_027674192.1">
    <property type="nucleotide sequence ID" value="NZ_CP039693.1"/>
</dbReference>
<dbReference type="OrthoDB" id="9801426at2"/>
<dbReference type="Proteomes" id="UP000826513">
    <property type="component" value="Plasmid unnamed1"/>
</dbReference>
<dbReference type="InterPro" id="IPR013022">
    <property type="entry name" value="Xyl_isomerase-like_TIM-brl"/>
</dbReference>
<dbReference type="SUPFAM" id="SSF51658">
    <property type="entry name" value="Xylose isomerase-like"/>
    <property type="match status" value="1"/>
</dbReference>
<dbReference type="EMBL" id="CP072170">
    <property type="protein sequence ID" value="QYA10496.1"/>
    <property type="molecule type" value="Genomic_DNA"/>
</dbReference>
<sequence>MQGFGVHAMMWSTVWDHAGAERAIAGAAHYNQDFIEIPLIDIASVDAQRSRALLEKHRLNATCSLFLPEHAWASIRPDAAIDHLKAALDKASEMGAQALTGVTFGGTNERTGQRPTQGEYDNLTYALTAAAKHAKSLGLQFGIEAVNRYENHLINSAEQAVGLVERIGMDNVFVHLDTFHMNMEEKGIANGIIAARDHLKYMHMSESDRGTPGFGNVAWDALFAALSGIEFKGLLVLESFARMPVEMAGAISTWRPVTRDADETLDQGLAFLRSKADQYRLFSNAASIRELP</sequence>
<proteinExistence type="predicted"/>
<dbReference type="Pfam" id="PF01261">
    <property type="entry name" value="AP_endonuc_2"/>
    <property type="match status" value="1"/>
</dbReference>
<evidence type="ECO:0000313" key="5">
    <source>
        <dbReference type="Proteomes" id="UP000826513"/>
    </source>
</evidence>
<evidence type="ECO:0000259" key="1">
    <source>
        <dbReference type="Pfam" id="PF01261"/>
    </source>
</evidence>
<protein>
    <submittedName>
        <fullName evidence="2">Sugar phosphate isomerase/epimerase</fullName>
    </submittedName>
</protein>
<keyword evidence="2" id="KW-0413">Isomerase</keyword>
<feature type="domain" description="Xylose isomerase-like TIM barrel" evidence="1">
    <location>
        <begin position="29"/>
        <end position="274"/>
    </location>
</feature>
<evidence type="ECO:0000313" key="3">
    <source>
        <dbReference type="EMBL" id="QYA10496.1"/>
    </source>
</evidence>
<name>A0A4D7E688_9HYPH</name>
<gene>
    <name evidence="2" type="ORF">CFBP5473_22910</name>
    <name evidence="3" type="ORF">J5285_25165</name>
</gene>
<reference evidence="3 5" key="2">
    <citation type="submission" date="2021-03" db="EMBL/GenBank/DDBJ databases">
        <title>Rapid diversification of plasmids in a genus of pathogenic and nitrogen fixing bacteria.</title>
        <authorList>
            <person name="Weisberg A.J."/>
            <person name="Miller M."/>
            <person name="Ream W."/>
            <person name="Grunwald N.J."/>
            <person name="Chang J.H."/>
        </authorList>
    </citation>
    <scope>NUCLEOTIDE SEQUENCE [LARGE SCALE GENOMIC DNA]</scope>
    <source>
        <strain evidence="3 5">AF3.44</strain>
        <plasmid evidence="3 5">unnamed1</plasmid>
    </source>
</reference>
<dbReference type="KEGG" id="alf:CFBP5473_22910"/>
<dbReference type="STRING" id="1367849.GCA_000518585_01343"/>
<dbReference type="InterPro" id="IPR050312">
    <property type="entry name" value="IolE/XylAMocC-like"/>
</dbReference>
<geneLocation type="plasmid" evidence="2">
    <name>pAlCFBP5473</name>
</geneLocation>